<protein>
    <submittedName>
        <fullName evidence="5">Glycosyl transferase</fullName>
    </submittedName>
</protein>
<dbReference type="KEGG" id="nlc:EBAPG3_000895"/>
<dbReference type="EMBL" id="CP021106">
    <property type="protein sequence ID" value="ARO86450.1"/>
    <property type="molecule type" value="Genomic_DNA"/>
</dbReference>
<evidence type="ECO:0000313" key="6">
    <source>
        <dbReference type="Proteomes" id="UP000012179"/>
    </source>
</evidence>
<dbReference type="eggNOG" id="COG1216">
    <property type="taxonomic scope" value="Bacteria"/>
</dbReference>
<evidence type="ECO:0000259" key="4">
    <source>
        <dbReference type="Pfam" id="PF00535"/>
    </source>
</evidence>
<evidence type="ECO:0000313" key="5">
    <source>
        <dbReference type="EMBL" id="ARO86450.1"/>
    </source>
</evidence>
<evidence type="ECO:0000256" key="3">
    <source>
        <dbReference type="ARBA" id="ARBA00022679"/>
    </source>
</evidence>
<dbReference type="Gene3D" id="3.90.550.10">
    <property type="entry name" value="Spore Coat Polysaccharide Biosynthesis Protein SpsA, Chain A"/>
    <property type="match status" value="1"/>
</dbReference>
<evidence type="ECO:0000256" key="1">
    <source>
        <dbReference type="ARBA" id="ARBA00006739"/>
    </source>
</evidence>
<dbReference type="PANTHER" id="PTHR43179">
    <property type="entry name" value="RHAMNOSYLTRANSFERASE WBBL"/>
    <property type="match status" value="1"/>
</dbReference>
<dbReference type="RefSeq" id="WP_004180737.1">
    <property type="nucleotide sequence ID" value="NZ_CP021106.3"/>
</dbReference>
<sequence>MSAIPPIDVVIPVYNAPELTRRCIDSVVYCLSPSIRDIHIQDDASDAETRQMLDQLPYEHIHVHHAAKNQGFGGSVNEAVARSDATYVLILNSDTVTSEDFLPTLCQVFAADPQLAVIIPGGNEYARYDEAQYLHRPGGYIQTHRLRGYAFLIRRDVFQEVGGFDPAFGRGYYEDVDLGRRLDLRGWRLGVYTCAHIEHKGGGSFGRGRSFRELVRRNRNIYFLRYPNARRNVLLLSGNFPLTHFPSSLLYAVENVFQEGGYVDWLAPEPKGQLLSLQMRKRSAGMALAELLFRSWRWDKRFCEVWILPNAPHPLATLFICCARIRGISVLSWETEIA</sequence>
<reference evidence="5 6" key="1">
    <citation type="journal article" date="2015" name="Int. J. Syst. Evol. Microbiol.">
        <title>Nitrosospira lacus sp. nov., a psychrotolerant, ammonia-oxidizing bacterium from sandy lake sediment.</title>
        <authorList>
            <person name="Urakawa H."/>
            <person name="Garcia J.C."/>
            <person name="Nielsen J.L."/>
            <person name="Le V.Q."/>
            <person name="Kozlowski J.A."/>
            <person name="Stein L.Y."/>
            <person name="Lim C.K."/>
            <person name="Pommerening-Roser A."/>
            <person name="Martens-Habbena W."/>
            <person name="Stahl D.A."/>
            <person name="Klotz M.G."/>
        </authorList>
    </citation>
    <scope>NUCLEOTIDE SEQUENCE [LARGE SCALE GENOMIC DNA]</scope>
    <source>
        <strain evidence="5 6">APG3</strain>
    </source>
</reference>
<dbReference type="SUPFAM" id="SSF53448">
    <property type="entry name" value="Nucleotide-diphospho-sugar transferases"/>
    <property type="match status" value="1"/>
</dbReference>
<proteinExistence type="inferred from homology"/>
<keyword evidence="2" id="KW-0328">Glycosyltransferase</keyword>
<keyword evidence="3 5" id="KW-0808">Transferase</keyword>
<dbReference type="GO" id="GO:0016757">
    <property type="term" value="F:glycosyltransferase activity"/>
    <property type="evidence" value="ECO:0007669"/>
    <property type="project" value="UniProtKB-KW"/>
</dbReference>
<evidence type="ECO:0000256" key="2">
    <source>
        <dbReference type="ARBA" id="ARBA00022676"/>
    </source>
</evidence>
<organism evidence="5 6">
    <name type="scientific">Nitrosospira lacus</name>
    <dbReference type="NCBI Taxonomy" id="1288494"/>
    <lineage>
        <taxon>Bacteria</taxon>
        <taxon>Pseudomonadati</taxon>
        <taxon>Pseudomonadota</taxon>
        <taxon>Betaproteobacteria</taxon>
        <taxon>Nitrosomonadales</taxon>
        <taxon>Nitrosomonadaceae</taxon>
        <taxon>Nitrosospira</taxon>
    </lineage>
</organism>
<dbReference type="CDD" id="cd04186">
    <property type="entry name" value="GT_2_like_c"/>
    <property type="match status" value="1"/>
</dbReference>
<dbReference type="AlphaFoldDB" id="A0A1W6SKW4"/>
<gene>
    <name evidence="5" type="ORF">EBAPG3_000895</name>
</gene>
<accession>A0A1W6SKW4</accession>
<name>A0A1W6SKW4_9PROT</name>
<dbReference type="Pfam" id="PF00535">
    <property type="entry name" value="Glycos_transf_2"/>
    <property type="match status" value="1"/>
</dbReference>
<dbReference type="InterPro" id="IPR029044">
    <property type="entry name" value="Nucleotide-diphossugar_trans"/>
</dbReference>
<feature type="domain" description="Glycosyltransferase 2-like" evidence="4">
    <location>
        <begin position="9"/>
        <end position="158"/>
    </location>
</feature>
<keyword evidence="6" id="KW-1185">Reference proteome</keyword>
<dbReference type="OrthoDB" id="9816564at2"/>
<dbReference type="Proteomes" id="UP000012179">
    <property type="component" value="Chromosome"/>
</dbReference>
<dbReference type="PANTHER" id="PTHR43179:SF12">
    <property type="entry name" value="GALACTOFURANOSYLTRANSFERASE GLFT2"/>
    <property type="match status" value="1"/>
</dbReference>
<comment type="similarity">
    <text evidence="1">Belongs to the glycosyltransferase 2 family.</text>
</comment>
<dbReference type="InterPro" id="IPR001173">
    <property type="entry name" value="Glyco_trans_2-like"/>
</dbReference>